<reference evidence="1" key="1">
    <citation type="submission" date="2018-05" db="EMBL/GenBank/DDBJ databases">
        <authorList>
            <person name="Lanie J.A."/>
            <person name="Ng W.-L."/>
            <person name="Kazmierczak K.M."/>
            <person name="Andrzejewski T.M."/>
            <person name="Davidsen T.M."/>
            <person name="Wayne K.J."/>
            <person name="Tettelin H."/>
            <person name="Glass J.I."/>
            <person name="Rusch D."/>
            <person name="Podicherti R."/>
            <person name="Tsui H.-C.T."/>
            <person name="Winkler M.E."/>
        </authorList>
    </citation>
    <scope>NUCLEOTIDE SEQUENCE</scope>
</reference>
<protein>
    <submittedName>
        <fullName evidence="1">Uncharacterized protein</fullName>
    </submittedName>
</protein>
<gene>
    <name evidence="1" type="ORF">METZ01_LOCUS107819</name>
</gene>
<dbReference type="EMBL" id="UINC01012607">
    <property type="protein sequence ID" value="SVA54965.1"/>
    <property type="molecule type" value="Genomic_DNA"/>
</dbReference>
<sequence length="43" mass="4278">MKNILQATPVLSCAPATNAPSSCEISSLAEPANTVKTSGGGLF</sequence>
<proteinExistence type="predicted"/>
<accession>A0A381WR41</accession>
<name>A0A381WR41_9ZZZZ</name>
<dbReference type="AlphaFoldDB" id="A0A381WR41"/>
<evidence type="ECO:0000313" key="1">
    <source>
        <dbReference type="EMBL" id="SVA54965.1"/>
    </source>
</evidence>
<organism evidence="1">
    <name type="scientific">marine metagenome</name>
    <dbReference type="NCBI Taxonomy" id="408172"/>
    <lineage>
        <taxon>unclassified sequences</taxon>
        <taxon>metagenomes</taxon>
        <taxon>ecological metagenomes</taxon>
    </lineage>
</organism>